<evidence type="ECO:0000256" key="1">
    <source>
        <dbReference type="SAM" id="MobiDB-lite"/>
    </source>
</evidence>
<accession>A0A419R553</accession>
<protein>
    <submittedName>
        <fullName evidence="2">Uncharacterized protein</fullName>
    </submittedName>
</protein>
<organism evidence="2 3">
    <name type="scientific">Tsuneonella suprasediminis</name>
    <dbReference type="NCBI Taxonomy" id="2306996"/>
    <lineage>
        <taxon>Bacteria</taxon>
        <taxon>Pseudomonadati</taxon>
        <taxon>Pseudomonadota</taxon>
        <taxon>Alphaproteobacteria</taxon>
        <taxon>Sphingomonadales</taxon>
        <taxon>Erythrobacteraceae</taxon>
        <taxon>Tsuneonella</taxon>
    </lineage>
</organism>
<gene>
    <name evidence="2" type="ORF">D6858_03260</name>
</gene>
<feature type="compositionally biased region" description="Polar residues" evidence="1">
    <location>
        <begin position="275"/>
        <end position="284"/>
    </location>
</feature>
<comment type="caution">
    <text evidence="2">The sequence shown here is derived from an EMBL/GenBank/DDBJ whole genome shotgun (WGS) entry which is preliminary data.</text>
</comment>
<keyword evidence="3" id="KW-1185">Reference proteome</keyword>
<feature type="compositionally biased region" description="Low complexity" evidence="1">
    <location>
        <begin position="244"/>
        <end position="270"/>
    </location>
</feature>
<sequence length="290" mass="30635">MTIPPVGFDGKRRTVNYGISTAQTVWNMRSALNVAALNCLEPEYQPVLEAYKALLSTDSRVLRKTNDALMKEYREKFGKEYRDHFDTYMTQVYNFYSMPPARKNFCDAALAVSPEAMAVSSADLEAFSLRTLPLLNSVFEDFFRSYEDYRTNLAAWDSEYGVQPATGTLLATYGNNVAIDNPMNAGVTNTATVASPAPGAGVPAAGAVAVPATTAPMGSVTSDVTVATSADSSEETAVPTITLPTVASETAAPPAPTLTLPPASNTTATPVPTITLPQTTPPGNSSGGEG</sequence>
<name>A0A419R553_9SPHN</name>
<feature type="region of interest" description="Disordered" evidence="1">
    <location>
        <begin position="230"/>
        <end position="290"/>
    </location>
</feature>
<evidence type="ECO:0000313" key="3">
    <source>
        <dbReference type="Proteomes" id="UP000284322"/>
    </source>
</evidence>
<dbReference type="EMBL" id="RAHJ01000011">
    <property type="protein sequence ID" value="RJX69924.1"/>
    <property type="molecule type" value="Genomic_DNA"/>
</dbReference>
<proteinExistence type="predicted"/>
<dbReference type="AlphaFoldDB" id="A0A419R553"/>
<dbReference type="Proteomes" id="UP000284322">
    <property type="component" value="Unassembled WGS sequence"/>
</dbReference>
<evidence type="ECO:0000313" key="2">
    <source>
        <dbReference type="EMBL" id="RJX69924.1"/>
    </source>
</evidence>
<reference evidence="2 3" key="1">
    <citation type="submission" date="2018-09" db="EMBL/GenBank/DDBJ databases">
        <title>Altererythrobacter sp.Ery1 and Ery12, the genome sequencing of novel strains in genus Alterythrobacter.</title>
        <authorList>
            <person name="Cheng H."/>
            <person name="Wu Y.-H."/>
            <person name="Fang C."/>
            <person name="Xu X.-W."/>
        </authorList>
    </citation>
    <scope>NUCLEOTIDE SEQUENCE [LARGE SCALE GENOMIC DNA]</scope>
    <source>
        <strain evidence="2 3">Ery12</strain>
    </source>
</reference>